<dbReference type="InterPro" id="IPR036388">
    <property type="entry name" value="WH-like_DNA-bd_sf"/>
</dbReference>
<keyword evidence="2" id="KW-0238">DNA-binding</keyword>
<dbReference type="Proteomes" id="UP001597525">
    <property type="component" value="Unassembled WGS sequence"/>
</dbReference>
<dbReference type="SUPFAM" id="SSF46785">
    <property type="entry name" value="Winged helix' DNA-binding domain"/>
    <property type="match status" value="1"/>
</dbReference>
<accession>A0ABW6BE98</accession>
<keyword evidence="3" id="KW-0804">Transcription</keyword>
<name>A0ABW6BE98_9SPHI</name>
<dbReference type="PANTHER" id="PTHR33204:SF29">
    <property type="entry name" value="TRANSCRIPTIONAL REGULATOR"/>
    <property type="match status" value="1"/>
</dbReference>
<comment type="caution">
    <text evidence="5">The sequence shown here is derived from an EMBL/GenBank/DDBJ whole genome shotgun (WGS) entry which is preliminary data.</text>
</comment>
<sequence>MKPDNSITKECSQTILAISDTMEILSGKWKVSIIACLCFHTMRYSELLRDIKGISGKMLSRELKELEVNGLIERIVLPTSPVAVEYRITEYGTSLKHLTQTIAEWGFNHRQRIIAQMERTDVPAAAPAVI</sequence>
<evidence type="ECO:0000256" key="2">
    <source>
        <dbReference type="ARBA" id="ARBA00023125"/>
    </source>
</evidence>
<dbReference type="RefSeq" id="WP_320183166.1">
    <property type="nucleotide sequence ID" value="NZ_CP138332.1"/>
</dbReference>
<reference evidence="6" key="1">
    <citation type="journal article" date="2019" name="Int. J. Syst. Evol. Microbiol.">
        <title>The Global Catalogue of Microorganisms (GCM) 10K type strain sequencing project: providing services to taxonomists for standard genome sequencing and annotation.</title>
        <authorList>
            <consortium name="The Broad Institute Genomics Platform"/>
            <consortium name="The Broad Institute Genome Sequencing Center for Infectious Disease"/>
            <person name="Wu L."/>
            <person name="Ma J."/>
        </authorList>
    </citation>
    <scope>NUCLEOTIDE SEQUENCE [LARGE SCALE GENOMIC DNA]</scope>
    <source>
        <strain evidence="6">KCTC 22814</strain>
    </source>
</reference>
<dbReference type="PANTHER" id="PTHR33204">
    <property type="entry name" value="TRANSCRIPTIONAL REGULATOR, MARR FAMILY"/>
    <property type="match status" value="1"/>
</dbReference>
<dbReference type="EMBL" id="JBHUPB010000007">
    <property type="protein sequence ID" value="MFD2967890.1"/>
    <property type="molecule type" value="Genomic_DNA"/>
</dbReference>
<proteinExistence type="predicted"/>
<evidence type="ECO:0000313" key="5">
    <source>
        <dbReference type="EMBL" id="MFD2967890.1"/>
    </source>
</evidence>
<gene>
    <name evidence="5" type="ORF">ACFS7Y_10850</name>
</gene>
<dbReference type="Gene3D" id="1.10.10.10">
    <property type="entry name" value="Winged helix-like DNA-binding domain superfamily/Winged helix DNA-binding domain"/>
    <property type="match status" value="1"/>
</dbReference>
<evidence type="ECO:0000256" key="3">
    <source>
        <dbReference type="ARBA" id="ARBA00023163"/>
    </source>
</evidence>
<dbReference type="Pfam" id="PF01638">
    <property type="entry name" value="HxlR"/>
    <property type="match status" value="1"/>
</dbReference>
<dbReference type="PROSITE" id="PS51118">
    <property type="entry name" value="HTH_HXLR"/>
    <property type="match status" value="1"/>
</dbReference>
<keyword evidence="6" id="KW-1185">Reference proteome</keyword>
<evidence type="ECO:0000313" key="6">
    <source>
        <dbReference type="Proteomes" id="UP001597525"/>
    </source>
</evidence>
<keyword evidence="1" id="KW-0805">Transcription regulation</keyword>
<protein>
    <submittedName>
        <fullName evidence="5">Winged helix-turn-helix transcriptional regulator</fullName>
    </submittedName>
</protein>
<organism evidence="5 6">
    <name type="scientific">Sphingobacterium bambusae</name>
    <dbReference type="NCBI Taxonomy" id="662858"/>
    <lineage>
        <taxon>Bacteria</taxon>
        <taxon>Pseudomonadati</taxon>
        <taxon>Bacteroidota</taxon>
        <taxon>Sphingobacteriia</taxon>
        <taxon>Sphingobacteriales</taxon>
        <taxon>Sphingobacteriaceae</taxon>
        <taxon>Sphingobacterium</taxon>
    </lineage>
</organism>
<evidence type="ECO:0000259" key="4">
    <source>
        <dbReference type="PROSITE" id="PS51118"/>
    </source>
</evidence>
<dbReference type="InterPro" id="IPR036390">
    <property type="entry name" value="WH_DNA-bd_sf"/>
</dbReference>
<evidence type="ECO:0000256" key="1">
    <source>
        <dbReference type="ARBA" id="ARBA00023015"/>
    </source>
</evidence>
<feature type="domain" description="HTH hxlR-type" evidence="4">
    <location>
        <begin position="11"/>
        <end position="114"/>
    </location>
</feature>
<dbReference type="InterPro" id="IPR002577">
    <property type="entry name" value="HTH_HxlR"/>
</dbReference>